<keyword evidence="2" id="KW-1185">Reference proteome</keyword>
<sequence length="176" mass="19684">MFLRKQVGTGKGRTSFRLFSFLLLTAVILVALIPMFPALVVRDTETNRPVWSGRIAENGTFAIRWTHSINRTPVVETYRVRNGQIILSELTFQDYGIGMESQLAPGEHLISRDGLFRIVNMNRAFPALHLFIGQVRAHHTLLFAGQEIPLADVDKPGAAVTIRVEKRSILQAIGGY</sequence>
<dbReference type="Proteomes" id="UP001151071">
    <property type="component" value="Unassembled WGS sequence"/>
</dbReference>
<dbReference type="EMBL" id="JAPYYP010000013">
    <property type="protein sequence ID" value="MDA5109123.1"/>
    <property type="molecule type" value="Genomic_DNA"/>
</dbReference>
<reference evidence="1" key="1">
    <citation type="submission" date="2022-12" db="EMBL/GenBank/DDBJ databases">
        <title>Draft genome sequence of the thermophilic strain Brevibacillus thermoruber HT42, isolated from Los Humeros, Puebla, Mexico, with biotechnological potential.</title>
        <authorList>
            <person name="Lara Sanchez J."/>
            <person name="Solis Palacios R."/>
            <person name="Bustos Baena A.S."/>
            <person name="Ruz Baez A.E."/>
            <person name="Espinosa Luna G."/>
            <person name="Oliart Ros R.M."/>
        </authorList>
    </citation>
    <scope>NUCLEOTIDE SEQUENCE</scope>
    <source>
        <strain evidence="1">HT42</strain>
    </source>
</reference>
<dbReference type="AlphaFoldDB" id="A0A9X3TRF2"/>
<protein>
    <submittedName>
        <fullName evidence="1">DUF1850 domain-containing protein</fullName>
    </submittedName>
</protein>
<name>A0A9X3TRF2_9BACL</name>
<dbReference type="InterPro" id="IPR015001">
    <property type="entry name" value="DUF1850"/>
</dbReference>
<evidence type="ECO:0000313" key="1">
    <source>
        <dbReference type="EMBL" id="MDA5109123.1"/>
    </source>
</evidence>
<proteinExistence type="predicted"/>
<comment type="caution">
    <text evidence="1">The sequence shown here is derived from an EMBL/GenBank/DDBJ whole genome shotgun (WGS) entry which is preliminary data.</text>
</comment>
<gene>
    <name evidence="1" type="ORF">O3V59_12175</name>
</gene>
<organism evidence="1 2">
    <name type="scientific">Brevibacillus thermoruber</name>
    <dbReference type="NCBI Taxonomy" id="33942"/>
    <lineage>
        <taxon>Bacteria</taxon>
        <taxon>Bacillati</taxon>
        <taxon>Bacillota</taxon>
        <taxon>Bacilli</taxon>
        <taxon>Bacillales</taxon>
        <taxon>Paenibacillaceae</taxon>
        <taxon>Brevibacillus</taxon>
    </lineage>
</organism>
<dbReference type="RefSeq" id="WP_029100674.1">
    <property type="nucleotide sequence ID" value="NZ_JAPYYP010000013.1"/>
</dbReference>
<dbReference type="Pfam" id="PF08905">
    <property type="entry name" value="DUF1850"/>
    <property type="match status" value="1"/>
</dbReference>
<evidence type="ECO:0000313" key="2">
    <source>
        <dbReference type="Proteomes" id="UP001151071"/>
    </source>
</evidence>
<accession>A0A9X3TRF2</accession>